<dbReference type="PANTHER" id="PTHR43646:SF2">
    <property type="entry name" value="GLYCOSYLTRANSFERASE 2-LIKE DOMAIN-CONTAINING PROTEIN"/>
    <property type="match status" value="1"/>
</dbReference>
<evidence type="ECO:0000313" key="9">
    <source>
        <dbReference type="EMBL" id="SDF18614.1"/>
    </source>
</evidence>
<dbReference type="EMBL" id="FNAT01000008">
    <property type="protein sequence ID" value="SDF18614.1"/>
    <property type="molecule type" value="Genomic_DNA"/>
</dbReference>
<dbReference type="SUPFAM" id="SSF53448">
    <property type="entry name" value="Nucleotide-diphospho-sugar transferases"/>
    <property type="match status" value="1"/>
</dbReference>
<dbReference type="AlphaFoldDB" id="A0A1G7J1C9"/>
<dbReference type="GO" id="GO:0005886">
    <property type="term" value="C:plasma membrane"/>
    <property type="evidence" value="ECO:0007669"/>
    <property type="project" value="UniProtKB-SubCell"/>
</dbReference>
<dbReference type="Pfam" id="PF00535">
    <property type="entry name" value="Glycos_transf_2"/>
    <property type="match status" value="1"/>
</dbReference>
<sequence length="359" mass="38506">MPVVQSPAVPAPHPSEAGPPIPPETLPDLLPRPDEVMVVIPTLNEAARIEPCLRSLIAGCDFAREVQVVVADGGSRDGTRERVAELSQRFANLRLVDNPGRLQSAGINRAVERQAGPGHRYLVRCDAHALYPPGYLRRVAAALAARPEAASVASVLDARGESGFARAAAWAVDTPLGSGGSAHRGGARSGWVDHAHHAGFRLDWFRRIGGYDPGFSHNEDAEYDHRLARAGGRVWLDAGLRLDYWMRPGPAALARQYWNYGRGRARTVAKHRMKPRLRQLAPAINLVLLAVGLLLGPVWPPALIPAALYLAALAAASLVGAVALRAAHGLWAGPALAIMHAAWGAGFLWQMAQTGWSRP</sequence>
<organism evidence="9 10">
    <name type="scientific">Limimaricola pyoseonensis</name>
    <dbReference type="NCBI Taxonomy" id="521013"/>
    <lineage>
        <taxon>Bacteria</taxon>
        <taxon>Pseudomonadati</taxon>
        <taxon>Pseudomonadota</taxon>
        <taxon>Alphaproteobacteria</taxon>
        <taxon>Rhodobacterales</taxon>
        <taxon>Paracoccaceae</taxon>
        <taxon>Limimaricola</taxon>
    </lineage>
</organism>
<keyword evidence="3" id="KW-0328">Glycosyltransferase</keyword>
<dbReference type="InterPro" id="IPR001173">
    <property type="entry name" value="Glyco_trans_2-like"/>
</dbReference>
<dbReference type="STRING" id="521013.SAMN04488567_3604"/>
<evidence type="ECO:0000259" key="8">
    <source>
        <dbReference type="Pfam" id="PF00535"/>
    </source>
</evidence>
<dbReference type="CDD" id="cd02525">
    <property type="entry name" value="Succinoglycan_BP_ExoA"/>
    <property type="match status" value="1"/>
</dbReference>
<dbReference type="GO" id="GO:0016757">
    <property type="term" value="F:glycosyltransferase activity"/>
    <property type="evidence" value="ECO:0007669"/>
    <property type="project" value="UniProtKB-KW"/>
</dbReference>
<dbReference type="OrthoDB" id="8416156at2"/>
<keyword evidence="5 7" id="KW-0472">Membrane</keyword>
<evidence type="ECO:0000256" key="5">
    <source>
        <dbReference type="ARBA" id="ARBA00023136"/>
    </source>
</evidence>
<name>A0A1G7J1C9_9RHOB</name>
<dbReference type="PANTHER" id="PTHR43646">
    <property type="entry name" value="GLYCOSYLTRANSFERASE"/>
    <property type="match status" value="1"/>
</dbReference>
<feature type="region of interest" description="Disordered" evidence="6">
    <location>
        <begin position="1"/>
        <end position="29"/>
    </location>
</feature>
<keyword evidence="4" id="KW-0808">Transferase</keyword>
<feature type="compositionally biased region" description="Pro residues" evidence="6">
    <location>
        <begin position="9"/>
        <end position="25"/>
    </location>
</feature>
<protein>
    <submittedName>
        <fullName evidence="9">Succinoglycan biosynthesis protein ExoA</fullName>
    </submittedName>
</protein>
<feature type="domain" description="Glycosyltransferase 2-like" evidence="8">
    <location>
        <begin position="38"/>
        <end position="208"/>
    </location>
</feature>
<keyword evidence="2" id="KW-1003">Cell membrane</keyword>
<feature type="transmembrane region" description="Helical" evidence="7">
    <location>
        <begin position="280"/>
        <end position="300"/>
    </location>
</feature>
<evidence type="ECO:0000256" key="4">
    <source>
        <dbReference type="ARBA" id="ARBA00022679"/>
    </source>
</evidence>
<comment type="subcellular location">
    <subcellularLocation>
        <location evidence="1">Cell membrane</location>
    </subcellularLocation>
</comment>
<gene>
    <name evidence="9" type="ORF">SAMN04488567_3604</name>
</gene>
<keyword evidence="7" id="KW-0812">Transmembrane</keyword>
<reference evidence="10" key="1">
    <citation type="submission" date="2016-10" db="EMBL/GenBank/DDBJ databases">
        <authorList>
            <person name="Varghese N."/>
            <person name="Submissions S."/>
        </authorList>
    </citation>
    <scope>NUCLEOTIDE SEQUENCE [LARGE SCALE GENOMIC DNA]</scope>
    <source>
        <strain evidence="10">DSM 21424</strain>
    </source>
</reference>
<feature type="transmembrane region" description="Helical" evidence="7">
    <location>
        <begin position="331"/>
        <end position="352"/>
    </location>
</feature>
<dbReference type="InterPro" id="IPR029044">
    <property type="entry name" value="Nucleotide-diphossugar_trans"/>
</dbReference>
<evidence type="ECO:0000313" key="10">
    <source>
        <dbReference type="Proteomes" id="UP000198922"/>
    </source>
</evidence>
<evidence type="ECO:0000256" key="2">
    <source>
        <dbReference type="ARBA" id="ARBA00022475"/>
    </source>
</evidence>
<evidence type="ECO:0000256" key="1">
    <source>
        <dbReference type="ARBA" id="ARBA00004236"/>
    </source>
</evidence>
<evidence type="ECO:0000256" key="7">
    <source>
        <dbReference type="SAM" id="Phobius"/>
    </source>
</evidence>
<dbReference type="Gene3D" id="3.90.550.10">
    <property type="entry name" value="Spore Coat Polysaccharide Biosynthesis Protein SpsA, Chain A"/>
    <property type="match status" value="1"/>
</dbReference>
<keyword evidence="7" id="KW-1133">Transmembrane helix</keyword>
<keyword evidence="10" id="KW-1185">Reference proteome</keyword>
<dbReference type="Proteomes" id="UP000198922">
    <property type="component" value="Unassembled WGS sequence"/>
</dbReference>
<proteinExistence type="predicted"/>
<feature type="transmembrane region" description="Helical" evidence="7">
    <location>
        <begin position="306"/>
        <end position="324"/>
    </location>
</feature>
<evidence type="ECO:0000256" key="6">
    <source>
        <dbReference type="SAM" id="MobiDB-lite"/>
    </source>
</evidence>
<accession>A0A1G7J1C9</accession>
<evidence type="ECO:0000256" key="3">
    <source>
        <dbReference type="ARBA" id="ARBA00022676"/>
    </source>
</evidence>